<comment type="caution">
    <text evidence="7">Lacks conserved residue(s) required for the propagation of feature annotation.</text>
</comment>
<keyword evidence="7" id="KW-0648">Protein biosynthesis</keyword>
<evidence type="ECO:0000256" key="8">
    <source>
        <dbReference type="RuleBase" id="RU000336"/>
    </source>
</evidence>
<dbReference type="NCBIfam" id="NF001756">
    <property type="entry name" value="PRK00484.1"/>
    <property type="match status" value="1"/>
</dbReference>
<dbReference type="GO" id="GO:0000287">
    <property type="term" value="F:magnesium ion binding"/>
    <property type="evidence" value="ECO:0007669"/>
    <property type="project" value="UniProtKB-UniRule"/>
</dbReference>
<evidence type="ECO:0000259" key="9">
    <source>
        <dbReference type="PROSITE" id="PS50862"/>
    </source>
</evidence>
<dbReference type="InterPro" id="IPR045864">
    <property type="entry name" value="aa-tRNA-synth_II/BPL/LPL"/>
</dbReference>
<dbReference type="InterPro" id="IPR002313">
    <property type="entry name" value="Lys-tRNA-ligase_II"/>
</dbReference>
<dbReference type="PANTHER" id="PTHR42918:SF15">
    <property type="entry name" value="LYSINE--TRNA LIGASE, CHLOROPLASTIC_MITOCHONDRIAL"/>
    <property type="match status" value="1"/>
</dbReference>
<dbReference type="SUPFAM" id="SSF55681">
    <property type="entry name" value="Class II aaRS and biotin synthetases"/>
    <property type="match status" value="1"/>
</dbReference>
<dbReference type="GO" id="GO:0004824">
    <property type="term" value="F:lysine-tRNA ligase activity"/>
    <property type="evidence" value="ECO:0007669"/>
    <property type="project" value="UniProtKB-UniRule"/>
</dbReference>
<dbReference type="EC" id="6.1.1.6" evidence="7"/>
<keyword evidence="7 8" id="KW-0460">Magnesium</keyword>
<feature type="binding site" evidence="7">
    <location>
        <position position="408"/>
    </location>
    <ligand>
        <name>Mg(2+)</name>
        <dbReference type="ChEBI" id="CHEBI:18420"/>
        <label>1</label>
    </ligand>
</feature>
<dbReference type="GO" id="GO:0005829">
    <property type="term" value="C:cytosol"/>
    <property type="evidence" value="ECO:0007669"/>
    <property type="project" value="TreeGrafter"/>
</dbReference>
<dbReference type="GO" id="GO:0006430">
    <property type="term" value="P:lysyl-tRNA aminoacylation"/>
    <property type="evidence" value="ECO:0007669"/>
    <property type="project" value="UniProtKB-UniRule"/>
</dbReference>
<dbReference type="InterPro" id="IPR012340">
    <property type="entry name" value="NA-bd_OB-fold"/>
</dbReference>
<keyword evidence="4 7" id="KW-0067">ATP-binding</keyword>
<proteinExistence type="inferred from homology"/>
<dbReference type="InterPro" id="IPR018149">
    <property type="entry name" value="Lys-tRNA-synth_II_C"/>
</dbReference>
<comment type="similarity">
    <text evidence="7">Belongs to the class-II aminoacyl-tRNA synthetase family.</text>
</comment>
<dbReference type="InterPro" id="IPR004364">
    <property type="entry name" value="Aa-tRNA-synt_II"/>
</dbReference>
<dbReference type="CDD" id="cd04322">
    <property type="entry name" value="LysRS_N"/>
    <property type="match status" value="1"/>
</dbReference>
<comment type="cofactor">
    <cofactor evidence="7 8">
        <name>Mg(2+)</name>
        <dbReference type="ChEBI" id="CHEBI:18420"/>
    </cofactor>
    <text evidence="7 8">Binds 3 Mg(2+) ions per subunit.</text>
</comment>
<evidence type="ECO:0000256" key="4">
    <source>
        <dbReference type="ARBA" id="ARBA00022840"/>
    </source>
</evidence>
<reference evidence="11" key="1">
    <citation type="submission" date="2017-09" db="EMBL/GenBank/DDBJ databases">
        <title>Depth-based differentiation of microbial function through sediment-hosted aquifers and enrichment of novel symbionts in the deep terrestrial subsurface.</title>
        <authorList>
            <person name="Probst A.J."/>
            <person name="Ladd B."/>
            <person name="Jarett J.K."/>
            <person name="Geller-Mcgrath D.E."/>
            <person name="Sieber C.M.K."/>
            <person name="Emerson J.B."/>
            <person name="Anantharaman K."/>
            <person name="Thomas B.C."/>
            <person name="Malmstrom R."/>
            <person name="Stieglmeier M."/>
            <person name="Klingl A."/>
            <person name="Woyke T."/>
            <person name="Ryan C.M."/>
            <person name="Banfield J.F."/>
        </authorList>
    </citation>
    <scope>NUCLEOTIDE SEQUENCE [LARGE SCALE GENOMIC DNA]</scope>
</reference>
<evidence type="ECO:0000256" key="1">
    <source>
        <dbReference type="ARBA" id="ARBA00022598"/>
    </source>
</evidence>
<comment type="subunit">
    <text evidence="7">Homodimer.</text>
</comment>
<dbReference type="AlphaFoldDB" id="A0A2H0W8V8"/>
<organism evidence="10 11">
    <name type="scientific">Candidatus Berkelbacteria bacterium CG10_big_fil_rev_8_21_14_0_10_43_13</name>
    <dbReference type="NCBI Taxonomy" id="1974514"/>
    <lineage>
        <taxon>Bacteria</taxon>
        <taxon>Candidatus Berkelbacteria</taxon>
    </lineage>
</organism>
<dbReference type="GO" id="GO:0000049">
    <property type="term" value="F:tRNA binding"/>
    <property type="evidence" value="ECO:0007669"/>
    <property type="project" value="TreeGrafter"/>
</dbReference>
<dbReference type="InterPro" id="IPR006195">
    <property type="entry name" value="aa-tRNA-synth_II"/>
</dbReference>
<evidence type="ECO:0000313" key="10">
    <source>
        <dbReference type="EMBL" id="PIS07797.1"/>
    </source>
</evidence>
<keyword evidence="1 7" id="KW-0436">Ligase</keyword>
<feature type="domain" description="Aminoacyl-transfer RNA synthetases class-II family profile" evidence="9">
    <location>
        <begin position="180"/>
        <end position="487"/>
    </location>
</feature>
<dbReference type="HAMAP" id="MF_00252">
    <property type="entry name" value="Lys_tRNA_synth_class2"/>
    <property type="match status" value="1"/>
</dbReference>
<feature type="binding site" evidence="7">
    <location>
        <position position="408"/>
    </location>
    <ligand>
        <name>Mg(2+)</name>
        <dbReference type="ChEBI" id="CHEBI:18420"/>
        <label>2</label>
    </ligand>
</feature>
<sequence length="496" mass="56852">MAENLGATEKELVENRLEKLEALRAQGVDPYPSKSSRTKMTADVRKDKDKLIADKANVTVAGRLMAKRGHGKLIFADIEDITGKIQTVFKIDILGEKFDQISLFEVGDFIEVVGTVFVTAAGELTVEAEGIKILAKTIRPIPEKWYGIKDEELRFRKRYLDFILEPEMRDLFIKKAKFWQSIREFLVAKGFLEVETPVLESTAGGADANPFTTHHHAFDMDVYLRISTGELWQKRLMVAGFEKTFEIGRQFRNEGISREHLQDYSQVEYYWAYADYEDNMKMVQEMYCHVAKETFNTTKFQINGFDIDLADDWTHLDYVETVKEKLSIDVLEASEDEIRAKLKELKIEFKPNERRGRLIDSLWKHIRKTIAGPAFLINHPVEVSPLAKRKADDPRLVERFQPIIAGSEIGNGYSELNDPVDQRARFDEQAKMRAEGDNEAQMFDEEFVEALEYGMPPTTGFGTSERMFAFLAGKTVREAQIFPLMKPDKPEAGKNS</sequence>
<dbReference type="GO" id="GO:0005524">
    <property type="term" value="F:ATP binding"/>
    <property type="evidence" value="ECO:0007669"/>
    <property type="project" value="UniProtKB-UniRule"/>
</dbReference>
<evidence type="ECO:0000256" key="7">
    <source>
        <dbReference type="HAMAP-Rule" id="MF_00252"/>
    </source>
</evidence>
<protein>
    <recommendedName>
        <fullName evidence="7">Lysine--tRNA ligase</fullName>
        <ecNumber evidence="7">6.1.1.6</ecNumber>
    </recommendedName>
    <alternativeName>
        <fullName evidence="7">Lysyl-tRNA synthetase</fullName>
        <shortName evidence="7">LysRS</shortName>
    </alternativeName>
</protein>
<comment type="caution">
    <text evidence="10">The sequence shown here is derived from an EMBL/GenBank/DDBJ whole genome shotgun (WGS) entry which is preliminary data.</text>
</comment>
<gene>
    <name evidence="7 10" type="primary">lysS</name>
    <name evidence="10" type="ORF">COT78_01705</name>
</gene>
<dbReference type="Proteomes" id="UP000231382">
    <property type="component" value="Unassembled WGS sequence"/>
</dbReference>
<dbReference type="InterPro" id="IPR004365">
    <property type="entry name" value="NA-bd_OB_tRNA"/>
</dbReference>
<dbReference type="NCBIfam" id="TIGR00499">
    <property type="entry name" value="lysS_bact"/>
    <property type="match status" value="1"/>
</dbReference>
<keyword evidence="2 7" id="KW-0479">Metal-binding</keyword>
<dbReference type="SUPFAM" id="SSF50249">
    <property type="entry name" value="Nucleic acid-binding proteins"/>
    <property type="match status" value="1"/>
</dbReference>
<accession>A0A2H0W8V8</accession>
<evidence type="ECO:0000256" key="3">
    <source>
        <dbReference type="ARBA" id="ARBA00022741"/>
    </source>
</evidence>
<dbReference type="Pfam" id="PF00152">
    <property type="entry name" value="tRNA-synt_2"/>
    <property type="match status" value="1"/>
</dbReference>
<dbReference type="Gene3D" id="3.30.930.10">
    <property type="entry name" value="Bira Bifunctional Protein, Domain 2"/>
    <property type="match status" value="1"/>
</dbReference>
<dbReference type="Pfam" id="PF01336">
    <property type="entry name" value="tRNA_anti-codon"/>
    <property type="match status" value="1"/>
</dbReference>
<comment type="subcellular location">
    <subcellularLocation>
        <location evidence="7">Cytoplasm</location>
    </subcellularLocation>
</comment>
<dbReference type="Gene3D" id="2.40.50.140">
    <property type="entry name" value="Nucleic acid-binding proteins"/>
    <property type="match status" value="1"/>
</dbReference>
<dbReference type="PROSITE" id="PS50862">
    <property type="entry name" value="AA_TRNA_LIGASE_II"/>
    <property type="match status" value="1"/>
</dbReference>
<name>A0A2H0W8V8_9BACT</name>
<evidence type="ECO:0000256" key="6">
    <source>
        <dbReference type="ARBA" id="ARBA00048573"/>
    </source>
</evidence>
<evidence type="ECO:0000256" key="2">
    <source>
        <dbReference type="ARBA" id="ARBA00022723"/>
    </source>
</evidence>
<keyword evidence="7" id="KW-0963">Cytoplasm</keyword>
<dbReference type="PANTHER" id="PTHR42918">
    <property type="entry name" value="LYSYL-TRNA SYNTHETASE"/>
    <property type="match status" value="1"/>
</dbReference>
<dbReference type="EMBL" id="PEZW01000011">
    <property type="protein sequence ID" value="PIS07797.1"/>
    <property type="molecule type" value="Genomic_DNA"/>
</dbReference>
<keyword evidence="3 7" id="KW-0547">Nucleotide-binding</keyword>
<dbReference type="PRINTS" id="PR00982">
    <property type="entry name" value="TRNASYNTHLYS"/>
</dbReference>
<evidence type="ECO:0000256" key="5">
    <source>
        <dbReference type="ARBA" id="ARBA00023146"/>
    </source>
</evidence>
<keyword evidence="5 7" id="KW-0030">Aminoacyl-tRNA synthetase</keyword>
<dbReference type="InterPro" id="IPR044136">
    <property type="entry name" value="Lys-tRNA-ligase_II_N"/>
</dbReference>
<evidence type="ECO:0000313" key="11">
    <source>
        <dbReference type="Proteomes" id="UP000231382"/>
    </source>
</evidence>
<comment type="catalytic activity">
    <reaction evidence="6 7 8">
        <text>tRNA(Lys) + L-lysine + ATP = L-lysyl-tRNA(Lys) + AMP + diphosphate</text>
        <dbReference type="Rhea" id="RHEA:20792"/>
        <dbReference type="Rhea" id="RHEA-COMP:9696"/>
        <dbReference type="Rhea" id="RHEA-COMP:9697"/>
        <dbReference type="ChEBI" id="CHEBI:30616"/>
        <dbReference type="ChEBI" id="CHEBI:32551"/>
        <dbReference type="ChEBI" id="CHEBI:33019"/>
        <dbReference type="ChEBI" id="CHEBI:78442"/>
        <dbReference type="ChEBI" id="CHEBI:78529"/>
        <dbReference type="ChEBI" id="CHEBI:456215"/>
        <dbReference type="EC" id="6.1.1.6"/>
    </reaction>
</comment>